<name>A0A165CIQ6_EXIGL</name>
<sequence length="93" mass="9977">MSNAQPVIPHSSPRSIGVVTRQAARDASTGILHPHPHPPKPPPNAQFTVAREGRNESSRRNAPSSRFFANRASTPPRACSNTCGDAMAYCSKD</sequence>
<dbReference type="InParanoid" id="A0A165CIQ6"/>
<proteinExistence type="predicted"/>
<evidence type="ECO:0000313" key="3">
    <source>
        <dbReference type="Proteomes" id="UP000077266"/>
    </source>
</evidence>
<dbReference type="AlphaFoldDB" id="A0A165CIQ6"/>
<dbReference type="EMBL" id="KV426317">
    <property type="protein sequence ID" value="KZV82542.1"/>
    <property type="molecule type" value="Genomic_DNA"/>
</dbReference>
<reference evidence="2 3" key="1">
    <citation type="journal article" date="2016" name="Mol. Biol. Evol.">
        <title>Comparative Genomics of Early-Diverging Mushroom-Forming Fungi Provides Insights into the Origins of Lignocellulose Decay Capabilities.</title>
        <authorList>
            <person name="Nagy L.G."/>
            <person name="Riley R."/>
            <person name="Tritt A."/>
            <person name="Adam C."/>
            <person name="Daum C."/>
            <person name="Floudas D."/>
            <person name="Sun H."/>
            <person name="Yadav J.S."/>
            <person name="Pangilinan J."/>
            <person name="Larsson K.H."/>
            <person name="Matsuura K."/>
            <person name="Barry K."/>
            <person name="Labutti K."/>
            <person name="Kuo R."/>
            <person name="Ohm R.A."/>
            <person name="Bhattacharya S.S."/>
            <person name="Shirouzu T."/>
            <person name="Yoshinaga Y."/>
            <person name="Martin F.M."/>
            <person name="Grigoriev I.V."/>
            <person name="Hibbett D.S."/>
        </authorList>
    </citation>
    <scope>NUCLEOTIDE SEQUENCE [LARGE SCALE GENOMIC DNA]</scope>
    <source>
        <strain evidence="2 3">HHB12029</strain>
    </source>
</reference>
<keyword evidence="3" id="KW-1185">Reference proteome</keyword>
<evidence type="ECO:0000313" key="2">
    <source>
        <dbReference type="EMBL" id="KZV82542.1"/>
    </source>
</evidence>
<accession>A0A165CIQ6</accession>
<protein>
    <submittedName>
        <fullName evidence="2">Uncharacterized protein</fullName>
    </submittedName>
</protein>
<feature type="region of interest" description="Disordered" evidence="1">
    <location>
        <begin position="1"/>
        <end position="80"/>
    </location>
</feature>
<gene>
    <name evidence="2" type="ORF">EXIGLDRAFT_729556</name>
</gene>
<dbReference type="Proteomes" id="UP000077266">
    <property type="component" value="Unassembled WGS sequence"/>
</dbReference>
<organism evidence="2 3">
    <name type="scientific">Exidia glandulosa HHB12029</name>
    <dbReference type="NCBI Taxonomy" id="1314781"/>
    <lineage>
        <taxon>Eukaryota</taxon>
        <taxon>Fungi</taxon>
        <taxon>Dikarya</taxon>
        <taxon>Basidiomycota</taxon>
        <taxon>Agaricomycotina</taxon>
        <taxon>Agaricomycetes</taxon>
        <taxon>Auriculariales</taxon>
        <taxon>Exidiaceae</taxon>
        <taxon>Exidia</taxon>
    </lineage>
</organism>
<evidence type="ECO:0000256" key="1">
    <source>
        <dbReference type="SAM" id="MobiDB-lite"/>
    </source>
</evidence>